<dbReference type="SUPFAM" id="SSF51556">
    <property type="entry name" value="Metallo-dependent hydrolases"/>
    <property type="match status" value="1"/>
</dbReference>
<name>A0A4Q9KB97_9ACTN</name>
<evidence type="ECO:0000313" key="3">
    <source>
        <dbReference type="Proteomes" id="UP000292373"/>
    </source>
</evidence>
<comment type="caution">
    <text evidence="2">The sequence shown here is derived from an EMBL/GenBank/DDBJ whole genome shotgun (WGS) entry which is preliminary data.</text>
</comment>
<dbReference type="AlphaFoldDB" id="A0A4Q9KB97"/>
<dbReference type="InterPro" id="IPR006680">
    <property type="entry name" value="Amidohydro-rel"/>
</dbReference>
<sequence length="254" mass="26662">MERTNLRIHDINRVLGPVPHDDVPTDTVEGLLSDLTALGVASCSAVASWQLFGDPSGRAGSLEGGAEPLAAGPHPRVRLTPIVVPTPAGTGWPADPSVVLQSGARLVRACPVRHRWSLLSRTASRWWDACAEHGIALALDLTEVGFAAVAGLAASRPGLNIVALNPGYRELRRCAELLDEAPSILVETGTILTTGGVEWLAGAFGAERLVFGTGGPLLDEAGPTFLLRSLDLPENDVELIAWGNAARLLEGQAQ</sequence>
<evidence type="ECO:0000259" key="1">
    <source>
        <dbReference type="Pfam" id="PF04909"/>
    </source>
</evidence>
<feature type="domain" description="Amidohydrolase-related" evidence="1">
    <location>
        <begin position="103"/>
        <end position="249"/>
    </location>
</feature>
<dbReference type="OrthoDB" id="3690969at2"/>
<dbReference type="Proteomes" id="UP000292373">
    <property type="component" value="Unassembled WGS sequence"/>
</dbReference>
<dbReference type="GO" id="GO:0016787">
    <property type="term" value="F:hydrolase activity"/>
    <property type="evidence" value="ECO:0007669"/>
    <property type="project" value="InterPro"/>
</dbReference>
<keyword evidence="3" id="KW-1185">Reference proteome</keyword>
<dbReference type="Pfam" id="PF04909">
    <property type="entry name" value="Amidohydro_2"/>
    <property type="match status" value="1"/>
</dbReference>
<protein>
    <recommendedName>
        <fullName evidence="1">Amidohydrolase-related domain-containing protein</fullName>
    </recommendedName>
</protein>
<proteinExistence type="predicted"/>
<gene>
    <name evidence="2" type="ORF">ET989_12885</name>
</gene>
<organism evidence="2 3">
    <name type="scientific">Propioniciclava sinopodophylli</name>
    <dbReference type="NCBI Taxonomy" id="1837344"/>
    <lineage>
        <taxon>Bacteria</taxon>
        <taxon>Bacillati</taxon>
        <taxon>Actinomycetota</taxon>
        <taxon>Actinomycetes</taxon>
        <taxon>Propionibacteriales</taxon>
        <taxon>Propionibacteriaceae</taxon>
        <taxon>Propioniciclava</taxon>
    </lineage>
</organism>
<accession>A0A4Q9KB97</accession>
<dbReference type="EMBL" id="SDMQ01000015">
    <property type="protein sequence ID" value="TBT83026.1"/>
    <property type="molecule type" value="Genomic_DNA"/>
</dbReference>
<dbReference type="Gene3D" id="3.20.20.140">
    <property type="entry name" value="Metal-dependent hydrolases"/>
    <property type="match status" value="1"/>
</dbReference>
<reference evidence="2 3" key="1">
    <citation type="submission" date="2019-01" db="EMBL/GenBank/DDBJ databases">
        <title>Lactibacter flavus gen. nov., sp. nov., a novel bacterium of the family Propionibacteriaceae isolated from raw milk and dairy products.</title>
        <authorList>
            <person name="Huptas C."/>
            <person name="Wenning M."/>
            <person name="Breitenwieser F."/>
            <person name="Doll E."/>
            <person name="Von Neubeck M."/>
            <person name="Busse H.-J."/>
            <person name="Scherer S."/>
        </authorList>
    </citation>
    <scope>NUCLEOTIDE SEQUENCE [LARGE SCALE GENOMIC DNA]</scope>
    <source>
        <strain evidence="2 3">KCTC 33808</strain>
    </source>
</reference>
<evidence type="ECO:0000313" key="2">
    <source>
        <dbReference type="EMBL" id="TBT83026.1"/>
    </source>
</evidence>
<dbReference type="RefSeq" id="WP_131169633.1">
    <property type="nucleotide sequence ID" value="NZ_SDMQ01000015.1"/>
</dbReference>
<dbReference type="InterPro" id="IPR032466">
    <property type="entry name" value="Metal_Hydrolase"/>
</dbReference>